<dbReference type="Pfam" id="PF00832">
    <property type="entry name" value="Ribosomal_L39"/>
    <property type="match status" value="1"/>
</dbReference>
<dbReference type="SUPFAM" id="SSF48662">
    <property type="entry name" value="Ribosomal protein L39e"/>
    <property type="match status" value="1"/>
</dbReference>
<evidence type="ECO:0000256" key="1">
    <source>
        <dbReference type="ARBA" id="ARBA00009339"/>
    </source>
</evidence>
<dbReference type="AlphaFoldDB" id="A0A830I1A1"/>
<accession>A0A830I1A1</accession>
<keyword evidence="7" id="KW-1185">Reference proteome</keyword>
<dbReference type="GO" id="GO:0003735">
    <property type="term" value="F:structural constituent of ribosome"/>
    <property type="evidence" value="ECO:0007669"/>
    <property type="project" value="InterPro"/>
</dbReference>
<evidence type="ECO:0000256" key="3">
    <source>
        <dbReference type="ARBA" id="ARBA00023274"/>
    </source>
</evidence>
<gene>
    <name evidence="6" type="ORF">PPROV_000956000</name>
</gene>
<proteinExistence type="inferred from homology"/>
<dbReference type="Gene3D" id="3.40.50.1820">
    <property type="entry name" value="alpha/beta hydrolase"/>
    <property type="match status" value="1"/>
</dbReference>
<dbReference type="PANTHER" id="PTHR19970:SF0">
    <property type="entry name" value="LARGE RIBOSOMAL SUBUNIT PROTEIN EL39"/>
    <property type="match status" value="1"/>
</dbReference>
<feature type="domain" description="AB hydrolase-1" evidence="5">
    <location>
        <begin position="85"/>
        <end position="178"/>
    </location>
</feature>
<dbReference type="PROSITE" id="PS00051">
    <property type="entry name" value="RIBOSOMAL_L39E"/>
    <property type="match status" value="1"/>
</dbReference>
<comment type="similarity">
    <text evidence="1">Belongs to the eukaryotic ribosomal protein eL39 family.</text>
</comment>
<keyword evidence="3" id="KW-0687">Ribonucleoprotein</keyword>
<sequence>MSKTQVVPLPASASASGEDGTPPSHTLVHVCPSGRTLEYMIEGRHASDDPFLFHFHALSMAGMGSPHMQYKQYRKPPLPNAGQDSWSQVPFKIVTLNRAGYGKSTLGDLKPSEWTYNHFAEDVASLADHLGASKFAVFGASSGGPYCIAAAALLPTRVTAVLSLSGDANYCPETMPKGKKFNEVAAAGAPVTFVDGTAMAHPGGACSESSFLCGCCCATICPLGTKADLQVEVKKLGYSYADISKETAIFLYHGNMDDTTDPNCARYLKSMIPHAELTILPKGGHVQVDGSIFDDALVKLRDAAMARASGGVVSTEAMPSQKTFRVKRVLAKKQKQNRPIPQWIRLRTDSKIRYNAKRRHWRRTKLGL</sequence>
<keyword evidence="2 6" id="KW-0689">Ribosomal protein</keyword>
<dbReference type="OrthoDB" id="505266at2759"/>
<evidence type="ECO:0000313" key="6">
    <source>
        <dbReference type="EMBL" id="GHP10829.1"/>
    </source>
</evidence>
<dbReference type="PANTHER" id="PTHR19970">
    <property type="entry name" value="RIBOSOMAL PROTEIN L39E"/>
    <property type="match status" value="1"/>
</dbReference>
<comment type="caution">
    <text evidence="6">The sequence shown here is derived from an EMBL/GenBank/DDBJ whole genome shotgun (WGS) entry which is preliminary data.</text>
</comment>
<dbReference type="Gene3D" id="1.10.1620.10">
    <property type="entry name" value="Ribosomal protein L39e"/>
    <property type="match status" value="1"/>
</dbReference>
<dbReference type="GO" id="GO:0006412">
    <property type="term" value="P:translation"/>
    <property type="evidence" value="ECO:0007669"/>
    <property type="project" value="InterPro"/>
</dbReference>
<reference evidence="6" key="1">
    <citation type="submission" date="2020-10" db="EMBL/GenBank/DDBJ databases">
        <title>Unveiling of a novel bifunctional photoreceptor, Dualchrome1, isolated from a cosmopolitan green alga.</title>
        <authorList>
            <person name="Suzuki S."/>
            <person name="Kawachi M."/>
        </authorList>
    </citation>
    <scope>NUCLEOTIDE SEQUENCE</scope>
    <source>
        <strain evidence="6">NIES 2893</strain>
    </source>
</reference>
<feature type="region of interest" description="Disordered" evidence="4">
    <location>
        <begin position="1"/>
        <end position="25"/>
    </location>
</feature>
<dbReference type="InterPro" id="IPR029058">
    <property type="entry name" value="AB_hydrolase_fold"/>
</dbReference>
<dbReference type="InterPro" id="IPR023626">
    <property type="entry name" value="Ribosomal_eL39_dom_sf"/>
</dbReference>
<dbReference type="FunFam" id="1.10.1620.10:FF:000001">
    <property type="entry name" value="60S ribosomal protein-like L39"/>
    <property type="match status" value="1"/>
</dbReference>
<dbReference type="EMBL" id="BNJQ01000031">
    <property type="protein sequence ID" value="GHP10829.1"/>
    <property type="molecule type" value="Genomic_DNA"/>
</dbReference>
<dbReference type="InterPro" id="IPR020083">
    <property type="entry name" value="Ribosomal_eL39_CS"/>
</dbReference>
<organism evidence="6 7">
    <name type="scientific">Pycnococcus provasolii</name>
    <dbReference type="NCBI Taxonomy" id="41880"/>
    <lineage>
        <taxon>Eukaryota</taxon>
        <taxon>Viridiplantae</taxon>
        <taxon>Chlorophyta</taxon>
        <taxon>Pseudoscourfieldiophyceae</taxon>
        <taxon>Pseudoscourfieldiales</taxon>
        <taxon>Pycnococcaceae</taxon>
        <taxon>Pycnococcus</taxon>
    </lineage>
</organism>
<dbReference type="GO" id="GO:0022625">
    <property type="term" value="C:cytosolic large ribosomal subunit"/>
    <property type="evidence" value="ECO:0007669"/>
    <property type="project" value="TreeGrafter"/>
</dbReference>
<evidence type="ECO:0000259" key="5">
    <source>
        <dbReference type="Pfam" id="PF00561"/>
    </source>
</evidence>
<evidence type="ECO:0000256" key="4">
    <source>
        <dbReference type="SAM" id="MobiDB-lite"/>
    </source>
</evidence>
<dbReference type="InterPro" id="IPR000077">
    <property type="entry name" value="Ribosomal_eL39"/>
</dbReference>
<dbReference type="HAMAP" id="MF_00629">
    <property type="entry name" value="Ribosomal_eL39"/>
    <property type="match status" value="1"/>
</dbReference>
<evidence type="ECO:0000313" key="7">
    <source>
        <dbReference type="Proteomes" id="UP000660262"/>
    </source>
</evidence>
<dbReference type="Proteomes" id="UP000660262">
    <property type="component" value="Unassembled WGS sequence"/>
</dbReference>
<evidence type="ECO:0000256" key="2">
    <source>
        <dbReference type="ARBA" id="ARBA00022980"/>
    </source>
</evidence>
<dbReference type="SUPFAM" id="SSF53474">
    <property type="entry name" value="alpha/beta-Hydrolases"/>
    <property type="match status" value="1"/>
</dbReference>
<dbReference type="Pfam" id="PF00561">
    <property type="entry name" value="Abhydrolase_1"/>
    <property type="match status" value="1"/>
</dbReference>
<dbReference type="InterPro" id="IPR000073">
    <property type="entry name" value="AB_hydrolase_1"/>
</dbReference>
<name>A0A830I1A1_9CHLO</name>
<protein>
    <submittedName>
        <fullName evidence="6">60S ribosomal protein L39</fullName>
    </submittedName>
</protein>